<proteinExistence type="predicted"/>
<accession>A0A251X4U4</accession>
<sequence>MDTLIDYWNAAPFFPASCDDCIGEDGNLTGYHNYQLNQDPDIRLAYISSKQDATIAANLPGGGPTLGAELIEAVAELKGTHPDRFNSLISNGDDHTYLIRRFDSVIGGTSVKQWIADMIAGGEAWMSRSD</sequence>
<dbReference type="OrthoDB" id="9802991at2"/>
<dbReference type="Proteomes" id="UP000194798">
    <property type="component" value="Unassembled WGS sequence"/>
</dbReference>
<keyword evidence="2" id="KW-1185">Reference proteome</keyword>
<protein>
    <submittedName>
        <fullName evidence="1">Uncharacterized protein</fullName>
    </submittedName>
</protein>
<dbReference type="RefSeq" id="WP_086489349.1">
    <property type="nucleotide sequence ID" value="NZ_MSLT01000023.1"/>
</dbReference>
<dbReference type="AlphaFoldDB" id="A0A251X4U4"/>
<dbReference type="EMBL" id="MSLT01000023">
    <property type="protein sequence ID" value="OUD12400.1"/>
    <property type="molecule type" value="Genomic_DNA"/>
</dbReference>
<evidence type="ECO:0000313" key="1">
    <source>
        <dbReference type="EMBL" id="OUD12400.1"/>
    </source>
</evidence>
<name>A0A251X4U4_9GAMM</name>
<evidence type="ECO:0000313" key="2">
    <source>
        <dbReference type="Proteomes" id="UP000194798"/>
    </source>
</evidence>
<organism evidence="1 2">
    <name type="scientific">Thioflexithrix psekupsensis</name>
    <dbReference type="NCBI Taxonomy" id="1570016"/>
    <lineage>
        <taxon>Bacteria</taxon>
        <taxon>Pseudomonadati</taxon>
        <taxon>Pseudomonadota</taxon>
        <taxon>Gammaproteobacteria</taxon>
        <taxon>Thiotrichales</taxon>
        <taxon>Thioflexithrix</taxon>
    </lineage>
</organism>
<comment type="caution">
    <text evidence="1">The sequence shown here is derived from an EMBL/GenBank/DDBJ whole genome shotgun (WGS) entry which is preliminary data.</text>
</comment>
<gene>
    <name evidence="1" type="ORF">TPSD3_14920</name>
</gene>
<reference evidence="1 2" key="1">
    <citation type="submission" date="2016-12" db="EMBL/GenBank/DDBJ databases">
        <title>Thioflexothrix psekupsii D3 genome sequencing and assembly.</title>
        <authorList>
            <person name="Fomenkov A."/>
            <person name="Vincze T."/>
            <person name="Grabovich M."/>
            <person name="Anton B.P."/>
            <person name="Dubinina G."/>
            <person name="Orlova M."/>
            <person name="Belousova E."/>
            <person name="Roberts R.J."/>
        </authorList>
    </citation>
    <scope>NUCLEOTIDE SEQUENCE [LARGE SCALE GENOMIC DNA]</scope>
    <source>
        <strain evidence="1">D3</strain>
    </source>
</reference>